<protein>
    <submittedName>
        <fullName evidence="1">DUF1015 domain-containing protein</fullName>
    </submittedName>
</protein>
<dbReference type="Proteomes" id="UP000266426">
    <property type="component" value="Unassembled WGS sequence"/>
</dbReference>
<sequence>MADIKPFHGIRYNPAKVSIDKTATKPYDKISPAEQDAYYKADPHNIVRLILGKEQAGDTDTDNRYTRAASFVQQWIRENVFIKEDSPAFYVYDQIFTAPGFPEKKRRALVGLGKVVPYKDKVVFPHEKTLSGPKKDRLLLTRATHCQFGHVFMLYDDKQQCVNTLLEGAIAGTSPVYTFSDSYNVLHMLYIVKDSAVIRKIQAAMADTRLLIADGHHRYETALNFCNEVRQVHPDCADVNYHLMSFVNVYDPGLVILPTHRIVKNLDADTLAQGWSKLQSICTVTKASRADVEPEKLAARKGIVFGAYKDGSYYLITLKDGVNYRASMQKNKPDAWYSLPVAVLHDALLDSLFGIDREKLAAQTNITYVPTVDAGVELVDKEEHQIAFFITPTPIDKVLEISFAGETMPQKTTDFFPKIYTGLVFNKLTIPSAVTAK</sequence>
<dbReference type="Pfam" id="PF06245">
    <property type="entry name" value="DUF1015"/>
    <property type="match status" value="1"/>
</dbReference>
<accession>A0A3A4RBL0</accession>
<gene>
    <name evidence="1" type="ORF">C4541_00295</name>
</gene>
<proteinExistence type="predicted"/>
<reference evidence="1 2" key="1">
    <citation type="journal article" date="2017" name="ISME J.">
        <title>Energy and carbon metabolisms in a deep terrestrial subsurface fluid microbial community.</title>
        <authorList>
            <person name="Momper L."/>
            <person name="Jungbluth S.P."/>
            <person name="Lee M.D."/>
            <person name="Amend J.P."/>
        </authorList>
    </citation>
    <scope>NUCLEOTIDE SEQUENCE [LARGE SCALE GENOMIC DNA]</scope>
    <source>
        <strain evidence="1">SURF_26</strain>
    </source>
</reference>
<comment type="caution">
    <text evidence="1">The sequence shown here is derived from an EMBL/GenBank/DDBJ whole genome shotgun (WGS) entry which is preliminary data.</text>
</comment>
<evidence type="ECO:0000313" key="1">
    <source>
        <dbReference type="EMBL" id="RJP62165.1"/>
    </source>
</evidence>
<organism evidence="1 2">
    <name type="scientific">Candidatus Auribacter fodinae</name>
    <dbReference type="NCBI Taxonomy" id="2093366"/>
    <lineage>
        <taxon>Bacteria</taxon>
        <taxon>Pseudomonadati</taxon>
        <taxon>Candidatus Auribacterota</taxon>
        <taxon>Candidatus Auribacteria</taxon>
        <taxon>Candidatus Auribacterales</taxon>
        <taxon>Candidatus Auribacteraceae</taxon>
        <taxon>Candidatus Auribacter</taxon>
    </lineage>
</organism>
<dbReference type="InterPro" id="IPR008323">
    <property type="entry name" value="UCP033563"/>
</dbReference>
<dbReference type="EMBL" id="QZJZ01000004">
    <property type="protein sequence ID" value="RJP62165.1"/>
    <property type="molecule type" value="Genomic_DNA"/>
</dbReference>
<dbReference type="PANTHER" id="PTHR36454:SF1">
    <property type="entry name" value="DUF1015 DOMAIN-CONTAINING PROTEIN"/>
    <property type="match status" value="1"/>
</dbReference>
<dbReference type="PIRSF" id="PIRSF033563">
    <property type="entry name" value="UCP033563"/>
    <property type="match status" value="1"/>
</dbReference>
<dbReference type="AlphaFoldDB" id="A0A3A4RBL0"/>
<name>A0A3A4RBL0_9BACT</name>
<evidence type="ECO:0000313" key="2">
    <source>
        <dbReference type="Proteomes" id="UP000266426"/>
    </source>
</evidence>
<dbReference type="PANTHER" id="PTHR36454">
    <property type="entry name" value="LMO2823 PROTEIN"/>
    <property type="match status" value="1"/>
</dbReference>